<keyword evidence="1" id="KW-0472">Membrane</keyword>
<evidence type="ECO:0000313" key="4">
    <source>
        <dbReference type="Proteomes" id="UP000237271"/>
    </source>
</evidence>
<dbReference type="Proteomes" id="UP000237271">
    <property type="component" value="Unassembled WGS sequence"/>
</dbReference>
<feature type="transmembrane region" description="Helical" evidence="1">
    <location>
        <begin position="131"/>
        <end position="152"/>
    </location>
</feature>
<proteinExistence type="predicted"/>
<dbReference type="AlphaFoldDB" id="A0A2P4XBQ3"/>
<gene>
    <name evidence="3" type="ORF">PHPALM_27783</name>
</gene>
<evidence type="ECO:0000313" key="3">
    <source>
        <dbReference type="EMBL" id="POM62986.1"/>
    </source>
</evidence>
<keyword evidence="1" id="KW-0812">Transmembrane</keyword>
<keyword evidence="1" id="KW-1133">Transmembrane helix</keyword>
<feature type="signal peptide" evidence="2">
    <location>
        <begin position="1"/>
        <end position="23"/>
    </location>
</feature>
<name>A0A2P4XBQ3_9STRA</name>
<keyword evidence="4" id="KW-1185">Reference proteome</keyword>
<comment type="caution">
    <text evidence="3">The sequence shown here is derived from an EMBL/GenBank/DDBJ whole genome shotgun (WGS) entry which is preliminary data.</text>
</comment>
<feature type="chain" id="PRO_5015193508" evidence="2">
    <location>
        <begin position="24"/>
        <end position="154"/>
    </location>
</feature>
<organism evidence="3 4">
    <name type="scientific">Phytophthora palmivora</name>
    <dbReference type="NCBI Taxonomy" id="4796"/>
    <lineage>
        <taxon>Eukaryota</taxon>
        <taxon>Sar</taxon>
        <taxon>Stramenopiles</taxon>
        <taxon>Oomycota</taxon>
        <taxon>Peronosporomycetes</taxon>
        <taxon>Peronosporales</taxon>
        <taxon>Peronosporaceae</taxon>
        <taxon>Phytophthora</taxon>
    </lineage>
</organism>
<keyword evidence="2" id="KW-0732">Signal</keyword>
<dbReference type="OrthoDB" id="112866at2759"/>
<reference evidence="3 4" key="1">
    <citation type="journal article" date="2017" name="Genome Biol. Evol.">
        <title>Phytophthora megakarya and P. palmivora, closely related causal agents of cacao black pod rot, underwent increases in genome sizes and gene numbers by different mechanisms.</title>
        <authorList>
            <person name="Ali S.S."/>
            <person name="Shao J."/>
            <person name="Lary D.J."/>
            <person name="Kronmiller B."/>
            <person name="Shen D."/>
            <person name="Strem M.D."/>
            <person name="Amoako-Attah I."/>
            <person name="Akrofi A.Y."/>
            <person name="Begoude B.A."/>
            <person name="Ten Hoopen G.M."/>
            <person name="Coulibaly K."/>
            <person name="Kebe B.I."/>
            <person name="Melnick R.L."/>
            <person name="Guiltinan M.J."/>
            <person name="Tyler B.M."/>
            <person name="Meinhardt L.W."/>
            <person name="Bailey B.A."/>
        </authorList>
    </citation>
    <scope>NUCLEOTIDE SEQUENCE [LARGE SCALE GENOMIC DNA]</scope>
    <source>
        <strain evidence="4">sbr112.9</strain>
    </source>
</reference>
<evidence type="ECO:0000256" key="2">
    <source>
        <dbReference type="SAM" id="SignalP"/>
    </source>
</evidence>
<sequence>MEKRLIALVVVVTFIATTLDVAAKTAIHQQDKSFTSRYLTSTRETKEDEERAGPLNTLTRLKGLFRSDKNKMKEMKLDKRSATEALSKVKALVGLGKTPTKMTPTKIKNLETYARDNPDKWDAMTYYLENVYGIALVAFLAGGAIFFGWRYYYR</sequence>
<dbReference type="EMBL" id="NCKW01015475">
    <property type="protein sequence ID" value="POM62986.1"/>
    <property type="molecule type" value="Genomic_DNA"/>
</dbReference>
<evidence type="ECO:0000256" key="1">
    <source>
        <dbReference type="SAM" id="Phobius"/>
    </source>
</evidence>
<protein>
    <submittedName>
        <fullName evidence="3">Secreted RxLR effector peptide protein</fullName>
    </submittedName>
</protein>
<accession>A0A2P4XBQ3</accession>